<evidence type="ECO:0000313" key="4">
    <source>
        <dbReference type="Proteomes" id="UP000019116"/>
    </source>
</evidence>
<dbReference type="OMA" id="DTIVFHH"/>
<dbReference type="OrthoDB" id="659294at2759"/>
<name>A0A3B6DLL9_WHEAT</name>
<reference evidence="3" key="1">
    <citation type="submission" date="2018-08" db="EMBL/GenBank/DDBJ databases">
        <authorList>
            <person name="Rossello M."/>
        </authorList>
    </citation>
    <scope>NUCLEOTIDE SEQUENCE [LARGE SCALE GENOMIC DNA]</scope>
    <source>
        <strain evidence="3">cv. Chinese Spring</strain>
    </source>
</reference>
<feature type="compositionally biased region" description="Basic residues" evidence="1">
    <location>
        <begin position="1"/>
        <end position="10"/>
    </location>
</feature>
<sequence>MSSSRYRSRNRPAPAALATRNSTSRRGRVSDADAAITRDASPWASLHQELLDLIAWRVLAVDFRGYVRFRAVCAYWRSSTACPRGRGIVDLRFHPRQWMMLPEGHGLYPGHEKLQGFVPFFNLSTGAFVRVHLPLLSDHCVLDSIDGILLLLRDHDTVVRLLHPFTGDILGFPPLKTHLSSVIGSTSWHKWCNIKNINAAAMNVGADEVVSLMILGAYGWSNVAFATSGQRQWSVSSSLNRRSCSPFSFQGKIYAVRYNRSFTESEVLQIGPPQLEGVEPYLPPPTVIARCPASTPDTTYLYRLVECAQEILVVSIRHNYKKVPVYKLADLMLGRAVPTTCIGGNALFMEGRTLCVSSKAFPTIMGDTIVFLDCRKHYLAQYHLGSGTILSPAIDISMYEMSGPCSIICHIYTCCFRKRWNKGEIACRGQEDKWQVKEK</sequence>
<organism evidence="3">
    <name type="scientific">Triticum aestivum</name>
    <name type="common">Wheat</name>
    <dbReference type="NCBI Taxonomy" id="4565"/>
    <lineage>
        <taxon>Eukaryota</taxon>
        <taxon>Viridiplantae</taxon>
        <taxon>Streptophyta</taxon>
        <taxon>Embryophyta</taxon>
        <taxon>Tracheophyta</taxon>
        <taxon>Spermatophyta</taxon>
        <taxon>Magnoliopsida</taxon>
        <taxon>Liliopsida</taxon>
        <taxon>Poales</taxon>
        <taxon>Poaceae</taxon>
        <taxon>BOP clade</taxon>
        <taxon>Pooideae</taxon>
        <taxon>Triticodae</taxon>
        <taxon>Triticeae</taxon>
        <taxon>Triticinae</taxon>
        <taxon>Triticum</taxon>
    </lineage>
</organism>
<evidence type="ECO:0000259" key="2">
    <source>
        <dbReference type="Pfam" id="PF03478"/>
    </source>
</evidence>
<dbReference type="Gramene" id="TraesCS2D02G510900.1">
    <property type="protein sequence ID" value="TraesCS2D02G510900.1"/>
    <property type="gene ID" value="TraesCS2D02G510900"/>
</dbReference>
<dbReference type="Pfam" id="PF03478">
    <property type="entry name" value="Beta-prop_KIB1-4"/>
    <property type="match status" value="1"/>
</dbReference>
<dbReference type="PANTHER" id="PTHR33165">
    <property type="entry name" value="F-BOX DOMAIN CONTAINING PROTEIN-LIKE-RELATED"/>
    <property type="match status" value="1"/>
</dbReference>
<accession>A0A3B6DLL9</accession>
<feature type="domain" description="KIB1-4 beta-propeller" evidence="2">
    <location>
        <begin position="120"/>
        <end position="377"/>
    </location>
</feature>
<dbReference type="PANTHER" id="PTHR33165:SF82">
    <property type="entry name" value="OS11G0231400 PROTEIN"/>
    <property type="match status" value="1"/>
</dbReference>
<protein>
    <recommendedName>
        <fullName evidence="2">KIB1-4 beta-propeller domain-containing protein</fullName>
    </recommendedName>
</protein>
<evidence type="ECO:0000256" key="1">
    <source>
        <dbReference type="SAM" id="MobiDB-lite"/>
    </source>
</evidence>
<feature type="region of interest" description="Disordered" evidence="1">
    <location>
        <begin position="1"/>
        <end position="30"/>
    </location>
</feature>
<dbReference type="Proteomes" id="UP000019116">
    <property type="component" value="Chromosome 2D"/>
</dbReference>
<dbReference type="EnsemblPlants" id="TraesCS2D02G510900.1">
    <property type="protein sequence ID" value="TraesCS2D02G510900.1"/>
    <property type="gene ID" value="TraesCS2D02G510900"/>
</dbReference>
<proteinExistence type="predicted"/>
<keyword evidence="4" id="KW-1185">Reference proteome</keyword>
<dbReference type="InterPro" id="IPR005174">
    <property type="entry name" value="KIB1-4_b-propeller"/>
</dbReference>
<evidence type="ECO:0000313" key="3">
    <source>
        <dbReference type="EnsemblPlants" id="TraesCS2D02G510900.1"/>
    </source>
</evidence>
<reference evidence="3" key="2">
    <citation type="submission" date="2018-10" db="UniProtKB">
        <authorList>
            <consortium name="EnsemblPlants"/>
        </authorList>
    </citation>
    <scope>IDENTIFICATION</scope>
</reference>
<dbReference type="AlphaFoldDB" id="A0A3B6DLL9"/>